<dbReference type="InterPro" id="IPR000210">
    <property type="entry name" value="BTB/POZ_dom"/>
</dbReference>
<dbReference type="Gene3D" id="3.30.710.10">
    <property type="entry name" value="Potassium Channel Kv1.1, Chain A"/>
    <property type="match status" value="1"/>
</dbReference>
<accession>A0A4R0R835</accession>
<dbReference type="EMBL" id="RWJN01000281">
    <property type="protein sequence ID" value="TCD63692.1"/>
    <property type="molecule type" value="Genomic_DNA"/>
</dbReference>
<sequence length="339" mass="38658">MGDARPSKRARNDASSKGSREDTTAGYKRSENFWLRDGNVILVAEKTAFRVHQSVLERKSVVFQDMFGVPQPEEAETLEECPLVHVSDTAEDITHMLSVLYDGDRFLNMNTSISMKMVFALLQLGIKYQIDYLRDEAISVLEVIYPPSFAKYVLYQQSNSTLRVTEQTYTQDPIVVINLAWKHNLPSLLPGAFFVCALLPNRTLAAAAAGAPAKDDQLTKLSVDDLVRCLNGREALQSMFLDRYAFLDKGVVTEGCISPRTCEGSLTERRQDHMWTYVNDVVDRDFDPLQVFDWVEWLHVCDPCRREFEQADYEARQKIYEAVPGMFELLAFMKEHAET</sequence>
<evidence type="ECO:0000256" key="1">
    <source>
        <dbReference type="SAM" id="MobiDB-lite"/>
    </source>
</evidence>
<dbReference type="Pfam" id="PF00651">
    <property type="entry name" value="BTB"/>
    <property type="match status" value="1"/>
</dbReference>
<feature type="region of interest" description="Disordered" evidence="1">
    <location>
        <begin position="1"/>
        <end position="24"/>
    </location>
</feature>
<comment type="caution">
    <text evidence="3">The sequence shown here is derived from an EMBL/GenBank/DDBJ whole genome shotgun (WGS) entry which is preliminary data.</text>
</comment>
<evidence type="ECO:0000313" key="3">
    <source>
        <dbReference type="EMBL" id="TCD63692.1"/>
    </source>
</evidence>
<gene>
    <name evidence="3" type="ORF">EIP91_005097</name>
</gene>
<keyword evidence="4" id="KW-1185">Reference proteome</keyword>
<dbReference type="Proteomes" id="UP000292702">
    <property type="component" value="Unassembled WGS sequence"/>
</dbReference>
<dbReference type="STRING" id="92696.A0A4R0R835"/>
<proteinExistence type="predicted"/>
<dbReference type="AlphaFoldDB" id="A0A4R0R835"/>
<evidence type="ECO:0000313" key="4">
    <source>
        <dbReference type="Proteomes" id="UP000292702"/>
    </source>
</evidence>
<name>A0A4R0R835_9APHY</name>
<evidence type="ECO:0000259" key="2">
    <source>
        <dbReference type="PROSITE" id="PS50097"/>
    </source>
</evidence>
<feature type="compositionally biased region" description="Basic and acidic residues" evidence="1">
    <location>
        <begin position="10"/>
        <end position="24"/>
    </location>
</feature>
<feature type="domain" description="BTB" evidence="2">
    <location>
        <begin position="38"/>
        <end position="109"/>
    </location>
</feature>
<dbReference type="OrthoDB" id="3036049at2759"/>
<dbReference type="InterPro" id="IPR011333">
    <property type="entry name" value="SKP1/BTB/POZ_sf"/>
</dbReference>
<dbReference type="SMART" id="SM00225">
    <property type="entry name" value="BTB"/>
    <property type="match status" value="1"/>
</dbReference>
<protein>
    <recommendedName>
        <fullName evidence="2">BTB domain-containing protein</fullName>
    </recommendedName>
</protein>
<reference evidence="3 4" key="1">
    <citation type="submission" date="2018-11" db="EMBL/GenBank/DDBJ databases">
        <title>Genome assembly of Steccherinum ochraceum LE-BIN_3174, the white-rot fungus of the Steccherinaceae family (The Residual Polyporoid clade, Polyporales, Basidiomycota).</title>
        <authorList>
            <person name="Fedorova T.V."/>
            <person name="Glazunova O.A."/>
            <person name="Landesman E.O."/>
            <person name="Moiseenko K.V."/>
            <person name="Psurtseva N.V."/>
            <person name="Savinova O.S."/>
            <person name="Shakhova N.V."/>
            <person name="Tyazhelova T.V."/>
            <person name="Vasina D.V."/>
        </authorList>
    </citation>
    <scope>NUCLEOTIDE SEQUENCE [LARGE SCALE GENOMIC DNA]</scope>
    <source>
        <strain evidence="3 4">LE-BIN_3174</strain>
    </source>
</reference>
<dbReference type="SUPFAM" id="SSF54695">
    <property type="entry name" value="POZ domain"/>
    <property type="match status" value="1"/>
</dbReference>
<organism evidence="3 4">
    <name type="scientific">Steccherinum ochraceum</name>
    <dbReference type="NCBI Taxonomy" id="92696"/>
    <lineage>
        <taxon>Eukaryota</taxon>
        <taxon>Fungi</taxon>
        <taxon>Dikarya</taxon>
        <taxon>Basidiomycota</taxon>
        <taxon>Agaricomycotina</taxon>
        <taxon>Agaricomycetes</taxon>
        <taxon>Polyporales</taxon>
        <taxon>Steccherinaceae</taxon>
        <taxon>Steccherinum</taxon>
    </lineage>
</organism>
<dbReference type="PROSITE" id="PS50097">
    <property type="entry name" value="BTB"/>
    <property type="match status" value="1"/>
</dbReference>